<evidence type="ECO:0000256" key="1">
    <source>
        <dbReference type="SAM" id="MobiDB-lite"/>
    </source>
</evidence>
<gene>
    <name evidence="2" type="ORF">ANN_06634</name>
</gene>
<comment type="caution">
    <text evidence="2">The sequence shown here is derived from an EMBL/GenBank/DDBJ whole genome shotgun (WGS) entry which is preliminary data.</text>
</comment>
<accession>A0ABQ8TE26</accession>
<feature type="compositionally biased region" description="Basic and acidic residues" evidence="1">
    <location>
        <begin position="75"/>
        <end position="88"/>
    </location>
</feature>
<sequence length="94" mass="10395">MAGLCEGGNELPGYLKAIFNCPKAGLLLSKGITQEATKPGDEFDRVKKEKYPDKGGNNNIKRIVGVTVKKKKREQSHEKMESAYDKQEQTTPSP</sequence>
<dbReference type="EMBL" id="JAJSOF020000011">
    <property type="protein sequence ID" value="KAJ4444837.1"/>
    <property type="molecule type" value="Genomic_DNA"/>
</dbReference>
<dbReference type="Proteomes" id="UP001148838">
    <property type="component" value="Unassembled WGS sequence"/>
</dbReference>
<proteinExistence type="predicted"/>
<feature type="region of interest" description="Disordered" evidence="1">
    <location>
        <begin position="37"/>
        <end position="94"/>
    </location>
</feature>
<evidence type="ECO:0000313" key="3">
    <source>
        <dbReference type="Proteomes" id="UP001148838"/>
    </source>
</evidence>
<feature type="compositionally biased region" description="Basic and acidic residues" evidence="1">
    <location>
        <begin position="38"/>
        <end position="53"/>
    </location>
</feature>
<protein>
    <submittedName>
        <fullName evidence="2">Uncharacterized protein</fullName>
    </submittedName>
</protein>
<reference evidence="2 3" key="1">
    <citation type="journal article" date="2022" name="Allergy">
        <title>Genome assembly and annotation of Periplaneta americana reveal a comprehensive cockroach allergen profile.</title>
        <authorList>
            <person name="Wang L."/>
            <person name="Xiong Q."/>
            <person name="Saelim N."/>
            <person name="Wang L."/>
            <person name="Nong W."/>
            <person name="Wan A.T."/>
            <person name="Shi M."/>
            <person name="Liu X."/>
            <person name="Cao Q."/>
            <person name="Hui J.H.L."/>
            <person name="Sookrung N."/>
            <person name="Leung T.F."/>
            <person name="Tungtrongchitr A."/>
            <person name="Tsui S.K.W."/>
        </authorList>
    </citation>
    <scope>NUCLEOTIDE SEQUENCE [LARGE SCALE GENOMIC DNA]</scope>
    <source>
        <strain evidence="2">PWHHKU_190912</strain>
    </source>
</reference>
<keyword evidence="3" id="KW-1185">Reference proteome</keyword>
<organism evidence="2 3">
    <name type="scientific">Periplaneta americana</name>
    <name type="common">American cockroach</name>
    <name type="synonym">Blatta americana</name>
    <dbReference type="NCBI Taxonomy" id="6978"/>
    <lineage>
        <taxon>Eukaryota</taxon>
        <taxon>Metazoa</taxon>
        <taxon>Ecdysozoa</taxon>
        <taxon>Arthropoda</taxon>
        <taxon>Hexapoda</taxon>
        <taxon>Insecta</taxon>
        <taxon>Pterygota</taxon>
        <taxon>Neoptera</taxon>
        <taxon>Polyneoptera</taxon>
        <taxon>Dictyoptera</taxon>
        <taxon>Blattodea</taxon>
        <taxon>Blattoidea</taxon>
        <taxon>Blattidae</taxon>
        <taxon>Blattinae</taxon>
        <taxon>Periplaneta</taxon>
    </lineage>
</organism>
<evidence type="ECO:0000313" key="2">
    <source>
        <dbReference type="EMBL" id="KAJ4444837.1"/>
    </source>
</evidence>
<name>A0ABQ8TE26_PERAM</name>